<name>T1J5L6_STRMM</name>
<keyword evidence="1" id="KW-1133">Transmembrane helix</keyword>
<reference evidence="3" key="1">
    <citation type="submission" date="2011-05" db="EMBL/GenBank/DDBJ databases">
        <authorList>
            <person name="Richards S.R."/>
            <person name="Qu J."/>
            <person name="Jiang H."/>
            <person name="Jhangiani S.N."/>
            <person name="Agravi P."/>
            <person name="Goodspeed R."/>
            <person name="Gross S."/>
            <person name="Mandapat C."/>
            <person name="Jackson L."/>
            <person name="Mathew T."/>
            <person name="Pu L."/>
            <person name="Thornton R."/>
            <person name="Saada N."/>
            <person name="Wilczek-Boney K.B."/>
            <person name="Lee S."/>
            <person name="Kovar C."/>
            <person name="Wu Y."/>
            <person name="Scherer S.E."/>
            <person name="Worley K.C."/>
            <person name="Muzny D.M."/>
            <person name="Gibbs R."/>
        </authorList>
    </citation>
    <scope>NUCLEOTIDE SEQUENCE</scope>
    <source>
        <strain evidence="3">Brora</strain>
    </source>
</reference>
<dbReference type="EnsemblMetazoa" id="SMAR008920-RA">
    <property type="protein sequence ID" value="SMAR008920-PA"/>
    <property type="gene ID" value="SMAR008920"/>
</dbReference>
<dbReference type="Pfam" id="PF07165">
    <property type="entry name" value="DUF1397"/>
    <property type="match status" value="1"/>
</dbReference>
<dbReference type="PhylomeDB" id="T1J5L6"/>
<dbReference type="HOGENOM" id="CLU_1112534_0_0_1"/>
<dbReference type="AlphaFoldDB" id="T1J5L6"/>
<sequence>MTLLLQNTHEKFIQFIRKEKSALVMANNGIIISSVIYSICVLIYCQDEELVDILHREIPEKCKNRNQIEKSVEQTMICYKNDVKKALPLDLREQHRIDAEVREICQLDITRCFRYLGDAVEPCLSFEKYQEIINDPIIALETGQNYACSNNGQPLKDFLRHVPHCLDNEAVSKQLNGQCARKNTKIENKWFSQFFETEKSCREVFSWINCLSDAFGKCYEPTPTYFIGNLSLVMLNESPCQKFTQVLNEQLTSVEATKSSASIPTHNLIIVVILFSNFPFL</sequence>
<dbReference type="EMBL" id="JH431865">
    <property type="status" value="NOT_ANNOTATED_CDS"/>
    <property type="molecule type" value="Genomic_DNA"/>
</dbReference>
<evidence type="ECO:0000313" key="3">
    <source>
        <dbReference type="Proteomes" id="UP000014500"/>
    </source>
</evidence>
<keyword evidence="3" id="KW-1185">Reference proteome</keyword>
<keyword evidence="1" id="KW-0472">Membrane</keyword>
<dbReference type="Proteomes" id="UP000014500">
    <property type="component" value="Unassembled WGS sequence"/>
</dbReference>
<reference evidence="2" key="2">
    <citation type="submission" date="2015-02" db="UniProtKB">
        <authorList>
            <consortium name="EnsemblMetazoa"/>
        </authorList>
    </citation>
    <scope>IDENTIFICATION</scope>
</reference>
<accession>T1J5L6</accession>
<keyword evidence="1" id="KW-0812">Transmembrane</keyword>
<protein>
    <submittedName>
        <fullName evidence="2">Uncharacterized protein</fullName>
    </submittedName>
</protein>
<proteinExistence type="predicted"/>
<dbReference type="InterPro" id="IPR009832">
    <property type="entry name" value="DUF1397"/>
</dbReference>
<feature type="transmembrane region" description="Helical" evidence="1">
    <location>
        <begin position="21"/>
        <end position="44"/>
    </location>
</feature>
<organism evidence="2 3">
    <name type="scientific">Strigamia maritima</name>
    <name type="common">European centipede</name>
    <name type="synonym">Geophilus maritimus</name>
    <dbReference type="NCBI Taxonomy" id="126957"/>
    <lineage>
        <taxon>Eukaryota</taxon>
        <taxon>Metazoa</taxon>
        <taxon>Ecdysozoa</taxon>
        <taxon>Arthropoda</taxon>
        <taxon>Myriapoda</taxon>
        <taxon>Chilopoda</taxon>
        <taxon>Pleurostigmophora</taxon>
        <taxon>Geophilomorpha</taxon>
        <taxon>Linotaeniidae</taxon>
        <taxon>Strigamia</taxon>
    </lineage>
</organism>
<evidence type="ECO:0000256" key="1">
    <source>
        <dbReference type="SAM" id="Phobius"/>
    </source>
</evidence>
<evidence type="ECO:0000313" key="2">
    <source>
        <dbReference type="EnsemblMetazoa" id="SMAR008920-PA"/>
    </source>
</evidence>